<dbReference type="Gene3D" id="1.10.10.10">
    <property type="entry name" value="Winged helix-like DNA-binding domain superfamily/Winged helix DNA-binding domain"/>
    <property type="match status" value="1"/>
</dbReference>
<proteinExistence type="inferred from homology"/>
<dbReference type="GO" id="GO:0003700">
    <property type="term" value="F:DNA-binding transcription factor activity"/>
    <property type="evidence" value="ECO:0007669"/>
    <property type="project" value="InterPro"/>
</dbReference>
<evidence type="ECO:0000256" key="3">
    <source>
        <dbReference type="ARBA" id="ARBA00023125"/>
    </source>
</evidence>
<dbReference type="NCBIfam" id="NF040786">
    <property type="entry name" value="LysR_Sec_metab"/>
    <property type="match status" value="1"/>
</dbReference>
<dbReference type="GO" id="GO:0000976">
    <property type="term" value="F:transcription cis-regulatory region binding"/>
    <property type="evidence" value="ECO:0007669"/>
    <property type="project" value="TreeGrafter"/>
</dbReference>
<dbReference type="InterPro" id="IPR000847">
    <property type="entry name" value="LysR_HTH_N"/>
</dbReference>
<name>A0A6A8M5H9_9FIRM</name>
<dbReference type="Pfam" id="PF00126">
    <property type="entry name" value="HTH_1"/>
    <property type="match status" value="1"/>
</dbReference>
<comment type="caution">
    <text evidence="6">The sequence shown here is derived from an EMBL/GenBank/DDBJ whole genome shotgun (WGS) entry which is preliminary data.</text>
</comment>
<evidence type="ECO:0000256" key="1">
    <source>
        <dbReference type="ARBA" id="ARBA00009437"/>
    </source>
</evidence>
<dbReference type="InterPro" id="IPR005119">
    <property type="entry name" value="LysR_subst-bd"/>
</dbReference>
<reference evidence="6" key="1">
    <citation type="submission" date="2019-09" db="EMBL/GenBank/DDBJ databases">
        <title>In-depth cultivation of the pig gut microbiome towards novel bacterial diversity and tailored functional studies.</title>
        <authorList>
            <person name="Wylensek D."/>
            <person name="Hitch T.C.A."/>
            <person name="Clavel T."/>
        </authorList>
    </citation>
    <scope>NUCLEOTIDE SEQUENCE</scope>
    <source>
        <strain evidence="6">RF-744-FAT-WT-3</strain>
    </source>
</reference>
<organism evidence="6">
    <name type="scientific">Baileyella intestinalis</name>
    <dbReference type="NCBI Taxonomy" id="2606709"/>
    <lineage>
        <taxon>Bacteria</taxon>
        <taxon>Bacillati</taxon>
        <taxon>Bacillota</taxon>
        <taxon>Clostridia</taxon>
        <taxon>Peptostreptococcales</taxon>
        <taxon>Anaerovoracaceae</taxon>
        <taxon>Baileyella</taxon>
    </lineage>
</organism>
<dbReference type="Pfam" id="PF03466">
    <property type="entry name" value="LysR_substrate"/>
    <property type="match status" value="1"/>
</dbReference>
<sequence>MLMYLWREFMDFKQIEAFVNVVRYKSFSRAADATFFTQPTISTHISTLEKELGTRLLDRRGRTVEMTPQGRKFYKYAVEMVNTRELAVGALNDSGDEIEGILELQTSSIPGLTFLPEMLSRFHDIHLKTRFYVDTSDSRTAIENLIDRRGELAFVGDKINNSNLSYTKIFSDKVVLAVPASFNMEGSDISISEAVKYPFIWRENGSATKTSFEETAANLGYDKTTFDVVARFNDLDTIIRSVEQGLGVSVLSQHTLDKMHSNDIRILPIKEFKKNRDFYMVSLKGITHSPVAEAFCNFVKENKELAFKSSDQE</sequence>
<dbReference type="InterPro" id="IPR036390">
    <property type="entry name" value="WH_DNA-bd_sf"/>
</dbReference>
<dbReference type="Gene3D" id="3.40.190.290">
    <property type="match status" value="1"/>
</dbReference>
<evidence type="ECO:0000259" key="5">
    <source>
        <dbReference type="PROSITE" id="PS50931"/>
    </source>
</evidence>
<evidence type="ECO:0000256" key="2">
    <source>
        <dbReference type="ARBA" id="ARBA00023015"/>
    </source>
</evidence>
<accession>A0A6A8M5H9</accession>
<comment type="similarity">
    <text evidence="1">Belongs to the LysR transcriptional regulatory family.</text>
</comment>
<dbReference type="PRINTS" id="PR00039">
    <property type="entry name" value="HTHLYSR"/>
</dbReference>
<gene>
    <name evidence="6" type="ORF">FYJ66_00445</name>
</gene>
<evidence type="ECO:0000313" key="6">
    <source>
        <dbReference type="EMBL" id="MST68083.1"/>
    </source>
</evidence>
<dbReference type="InterPro" id="IPR047788">
    <property type="entry name" value="LysR-like_Sec_metab"/>
</dbReference>
<protein>
    <submittedName>
        <fullName evidence="6">LysR family transcriptional regulator</fullName>
    </submittedName>
</protein>
<dbReference type="SUPFAM" id="SSF46785">
    <property type="entry name" value="Winged helix' DNA-binding domain"/>
    <property type="match status" value="1"/>
</dbReference>
<keyword evidence="2" id="KW-0805">Transcription regulation</keyword>
<keyword evidence="4" id="KW-0804">Transcription</keyword>
<dbReference type="AlphaFoldDB" id="A0A6A8M5H9"/>
<keyword evidence="3" id="KW-0238">DNA-binding</keyword>
<dbReference type="FunFam" id="1.10.10.10:FF:000001">
    <property type="entry name" value="LysR family transcriptional regulator"/>
    <property type="match status" value="1"/>
</dbReference>
<dbReference type="PANTHER" id="PTHR30126">
    <property type="entry name" value="HTH-TYPE TRANSCRIPTIONAL REGULATOR"/>
    <property type="match status" value="1"/>
</dbReference>
<dbReference type="SUPFAM" id="SSF53850">
    <property type="entry name" value="Periplasmic binding protein-like II"/>
    <property type="match status" value="1"/>
</dbReference>
<dbReference type="PANTHER" id="PTHR30126:SF64">
    <property type="entry name" value="HTH-TYPE TRANSCRIPTIONAL REGULATOR CITR"/>
    <property type="match status" value="1"/>
</dbReference>
<feature type="domain" description="HTH lysR-type" evidence="5">
    <location>
        <begin position="10"/>
        <end position="67"/>
    </location>
</feature>
<evidence type="ECO:0000256" key="4">
    <source>
        <dbReference type="ARBA" id="ARBA00023163"/>
    </source>
</evidence>
<dbReference type="PROSITE" id="PS50931">
    <property type="entry name" value="HTH_LYSR"/>
    <property type="match status" value="1"/>
</dbReference>
<dbReference type="EMBL" id="VUNB01000001">
    <property type="protein sequence ID" value="MST68083.1"/>
    <property type="molecule type" value="Genomic_DNA"/>
</dbReference>
<dbReference type="InterPro" id="IPR036388">
    <property type="entry name" value="WH-like_DNA-bd_sf"/>
</dbReference>